<name>A0A820JH20_9BILA</name>
<dbReference type="Pfam" id="PF00501">
    <property type="entry name" value="AMP-binding"/>
    <property type="match status" value="1"/>
</dbReference>
<dbReference type="SUPFAM" id="SSF56801">
    <property type="entry name" value="Acetyl-CoA synthetase-like"/>
    <property type="match status" value="1"/>
</dbReference>
<evidence type="ECO:0000313" key="2">
    <source>
        <dbReference type="EMBL" id="CAF4325385.1"/>
    </source>
</evidence>
<dbReference type="InterPro" id="IPR000873">
    <property type="entry name" value="AMP-dep_synth/lig_dom"/>
</dbReference>
<dbReference type="PANTHER" id="PTHR42814:SF3">
    <property type="entry name" value="BETA-N-ACETYLHEXOSAMINIDASE"/>
    <property type="match status" value="1"/>
</dbReference>
<evidence type="ECO:0000313" key="3">
    <source>
        <dbReference type="Proteomes" id="UP000663874"/>
    </source>
</evidence>
<accession>A0A820JH20</accession>
<feature type="non-terminal residue" evidence="2">
    <location>
        <position position="1"/>
    </location>
</feature>
<gene>
    <name evidence="2" type="ORF">FNK824_LOCUS41489</name>
</gene>
<comment type="caution">
    <text evidence="2">The sequence shown here is derived from an EMBL/GenBank/DDBJ whole genome shotgun (WGS) entry which is preliminary data.</text>
</comment>
<dbReference type="PANTHER" id="PTHR42814">
    <property type="entry name" value="AMP-BINDING DOMAIN-CONTAINING PROTEIN"/>
    <property type="match status" value="1"/>
</dbReference>
<protein>
    <recommendedName>
        <fullName evidence="1">AMP-dependent synthetase/ligase domain-containing protein</fullName>
    </recommendedName>
</protein>
<reference evidence="2" key="1">
    <citation type="submission" date="2021-02" db="EMBL/GenBank/DDBJ databases">
        <authorList>
            <person name="Nowell W R."/>
        </authorList>
    </citation>
    <scope>NUCLEOTIDE SEQUENCE</scope>
</reference>
<dbReference type="AlphaFoldDB" id="A0A820JH20"/>
<dbReference type="EMBL" id="CAJOBE010040795">
    <property type="protein sequence ID" value="CAF4325385.1"/>
    <property type="molecule type" value="Genomic_DNA"/>
</dbReference>
<evidence type="ECO:0000259" key="1">
    <source>
        <dbReference type="Pfam" id="PF00501"/>
    </source>
</evidence>
<proteinExistence type="predicted"/>
<feature type="domain" description="AMP-dependent synthetase/ligase" evidence="1">
    <location>
        <begin position="57"/>
        <end position="125"/>
    </location>
</feature>
<organism evidence="2 3">
    <name type="scientific">Rotaria sordida</name>
    <dbReference type="NCBI Taxonomy" id="392033"/>
    <lineage>
        <taxon>Eukaryota</taxon>
        <taxon>Metazoa</taxon>
        <taxon>Spiralia</taxon>
        <taxon>Gnathifera</taxon>
        <taxon>Rotifera</taxon>
        <taxon>Eurotatoria</taxon>
        <taxon>Bdelloidea</taxon>
        <taxon>Philodinida</taxon>
        <taxon>Philodinidae</taxon>
        <taxon>Rotaria</taxon>
    </lineage>
</organism>
<sequence>MYINKTKYLLRRSELVWIISQFKKRHSSTASSTKLTTSYYHHASLLPFVYKTISQSFDETTAKYPDHECFVFKSEQKRYTFKSFKDEVDSLAASLLELGFEKNDRLAVWLPNTSENVAMTFAAYK</sequence>
<dbReference type="Gene3D" id="3.40.50.980">
    <property type="match status" value="1"/>
</dbReference>
<dbReference type="Proteomes" id="UP000663874">
    <property type="component" value="Unassembled WGS sequence"/>
</dbReference>